<dbReference type="InterPro" id="IPR001314">
    <property type="entry name" value="Peptidase_S1A"/>
</dbReference>
<dbReference type="PROSITE" id="PS00135">
    <property type="entry name" value="TRYPSIN_SER"/>
    <property type="match status" value="1"/>
</dbReference>
<keyword evidence="2 8" id="KW-0645">Protease</keyword>
<dbReference type="CDD" id="cd00190">
    <property type="entry name" value="Tryp_SPc"/>
    <property type="match status" value="1"/>
</dbReference>
<evidence type="ECO:0000256" key="6">
    <source>
        <dbReference type="ARBA" id="ARBA00023145"/>
    </source>
</evidence>
<evidence type="ECO:0000256" key="1">
    <source>
        <dbReference type="ARBA" id="ARBA00007664"/>
    </source>
</evidence>
<organism evidence="10 11">
    <name type="scientific">Mythimna separata</name>
    <name type="common">Oriental armyworm</name>
    <name type="synonym">Pseudaletia separata</name>
    <dbReference type="NCBI Taxonomy" id="271217"/>
    <lineage>
        <taxon>Eukaryota</taxon>
        <taxon>Metazoa</taxon>
        <taxon>Ecdysozoa</taxon>
        <taxon>Arthropoda</taxon>
        <taxon>Hexapoda</taxon>
        <taxon>Insecta</taxon>
        <taxon>Pterygota</taxon>
        <taxon>Neoptera</taxon>
        <taxon>Endopterygota</taxon>
        <taxon>Lepidoptera</taxon>
        <taxon>Glossata</taxon>
        <taxon>Ditrysia</taxon>
        <taxon>Noctuoidea</taxon>
        <taxon>Noctuidae</taxon>
        <taxon>Noctuinae</taxon>
        <taxon>Hadenini</taxon>
        <taxon>Mythimna</taxon>
    </lineage>
</organism>
<dbReference type="InterPro" id="IPR001254">
    <property type="entry name" value="Trypsin_dom"/>
</dbReference>
<evidence type="ECO:0000256" key="7">
    <source>
        <dbReference type="ARBA" id="ARBA00023157"/>
    </source>
</evidence>
<dbReference type="InterPro" id="IPR009003">
    <property type="entry name" value="Peptidase_S1_PA"/>
</dbReference>
<evidence type="ECO:0000256" key="5">
    <source>
        <dbReference type="ARBA" id="ARBA00022825"/>
    </source>
</evidence>
<dbReference type="Gene3D" id="2.40.10.10">
    <property type="entry name" value="Trypsin-like serine proteases"/>
    <property type="match status" value="1"/>
</dbReference>
<dbReference type="PROSITE" id="PS50240">
    <property type="entry name" value="TRYPSIN_DOM"/>
    <property type="match status" value="1"/>
</dbReference>
<keyword evidence="7" id="KW-1015">Disulfide bond</keyword>
<feature type="domain" description="Peptidase S1" evidence="9">
    <location>
        <begin position="251"/>
        <end position="476"/>
    </location>
</feature>
<protein>
    <recommendedName>
        <fullName evidence="9">Peptidase S1 domain-containing protein</fullName>
    </recommendedName>
</protein>
<name>A0AAD7YA19_MYTSE</name>
<evidence type="ECO:0000256" key="2">
    <source>
        <dbReference type="ARBA" id="ARBA00022670"/>
    </source>
</evidence>
<dbReference type="PRINTS" id="PR00722">
    <property type="entry name" value="CHYMOTRYPSIN"/>
</dbReference>
<dbReference type="InterPro" id="IPR043504">
    <property type="entry name" value="Peptidase_S1_PA_chymotrypsin"/>
</dbReference>
<gene>
    <name evidence="10" type="ORF">PYW07_010552</name>
</gene>
<evidence type="ECO:0000313" key="10">
    <source>
        <dbReference type="EMBL" id="KAJ8708427.1"/>
    </source>
</evidence>
<dbReference type="FunFam" id="2.40.10.10:FF:000077">
    <property type="entry name" value="Predicted protein"/>
    <property type="match status" value="1"/>
</dbReference>
<dbReference type="SMART" id="SM00020">
    <property type="entry name" value="Tryp_SPc"/>
    <property type="match status" value="1"/>
</dbReference>
<dbReference type="GO" id="GO:0004252">
    <property type="term" value="F:serine-type endopeptidase activity"/>
    <property type="evidence" value="ECO:0007669"/>
    <property type="project" value="InterPro"/>
</dbReference>
<dbReference type="Pfam" id="PF00089">
    <property type="entry name" value="Trypsin"/>
    <property type="match status" value="1"/>
</dbReference>
<accession>A0AAD7YA19</accession>
<evidence type="ECO:0000256" key="4">
    <source>
        <dbReference type="ARBA" id="ARBA00022801"/>
    </source>
</evidence>
<keyword evidence="5 8" id="KW-0720">Serine protease</keyword>
<proteinExistence type="inferred from homology"/>
<comment type="caution">
    <text evidence="10">The sequence shown here is derived from an EMBL/GenBank/DDBJ whole genome shotgun (WGS) entry which is preliminary data.</text>
</comment>
<dbReference type="PROSITE" id="PS00134">
    <property type="entry name" value="TRYPSIN_HIS"/>
    <property type="match status" value="1"/>
</dbReference>
<dbReference type="EMBL" id="JARGEI010000026">
    <property type="protein sequence ID" value="KAJ8708427.1"/>
    <property type="molecule type" value="Genomic_DNA"/>
</dbReference>
<keyword evidence="6" id="KW-0865">Zymogen</keyword>
<evidence type="ECO:0000256" key="3">
    <source>
        <dbReference type="ARBA" id="ARBA00022729"/>
    </source>
</evidence>
<sequence>MVVLNVVELRSNQPGLNEPKAKKNKNSEALDVVPPICSSESESAVSADLSLEMSTSSVRKTKKRRARFTDKTRKMQIHRNQKKYVQNNPVPHRNATANYQRKNPEVHRKSVVVYQEKHPEVHRESVATYQEKHPEVHRESVAAYQKKHPEVHKKYVATYQENHPEVHRKSSGTYQEKHPEVHRKSVAAYQEKHPEVHRAAQTRYNTNVTTRPWNTKCQSAMSYQPEIDYECDKLIAIVSVPTIKSLEDLKIVGGEDIDITEAPYQVSLVRGGRHSCGGAIVAKDIVVTAAHCISGSYPEMYKVRVGSSYSQKGGDLYPVGDLLWHPDFNYSKMDSDIAILWLSRPLTFSTTVAPVEMMARNEEINDGDLTVVTGWGNLFETGGTPSKLQSVAVPKVNERVCSAAYQPVYSITRNMLCAGASEGGKDACQGDSGGPLVHNNKLAGIVSWGLGCARPDYPGVYAKISALRTWIDKSIYQLRWKHIVFRTEEAV</sequence>
<comment type="similarity">
    <text evidence="1">Belongs to the peptidase S1 family.</text>
</comment>
<evidence type="ECO:0000259" key="9">
    <source>
        <dbReference type="PROSITE" id="PS50240"/>
    </source>
</evidence>
<dbReference type="InterPro" id="IPR018114">
    <property type="entry name" value="TRYPSIN_HIS"/>
</dbReference>
<dbReference type="GO" id="GO:0006508">
    <property type="term" value="P:proteolysis"/>
    <property type="evidence" value="ECO:0007669"/>
    <property type="project" value="UniProtKB-KW"/>
</dbReference>
<evidence type="ECO:0000256" key="8">
    <source>
        <dbReference type="RuleBase" id="RU363034"/>
    </source>
</evidence>
<evidence type="ECO:0000313" key="11">
    <source>
        <dbReference type="Proteomes" id="UP001231518"/>
    </source>
</evidence>
<keyword evidence="3" id="KW-0732">Signal</keyword>
<dbReference type="PANTHER" id="PTHR24276">
    <property type="entry name" value="POLYSERASE-RELATED"/>
    <property type="match status" value="1"/>
</dbReference>
<dbReference type="PANTHER" id="PTHR24276:SF91">
    <property type="entry name" value="AT26814P-RELATED"/>
    <property type="match status" value="1"/>
</dbReference>
<dbReference type="Proteomes" id="UP001231518">
    <property type="component" value="Chromosome 25"/>
</dbReference>
<dbReference type="InterPro" id="IPR033116">
    <property type="entry name" value="TRYPSIN_SER"/>
</dbReference>
<reference evidence="10" key="1">
    <citation type="submission" date="2023-03" db="EMBL/GenBank/DDBJ databases">
        <title>Chromosome-level genomes of two armyworms, Mythimna separata and Mythimna loreyi, provide insights into the biosynthesis and reception of sex pheromones.</title>
        <authorList>
            <person name="Zhao H."/>
        </authorList>
    </citation>
    <scope>NUCLEOTIDE SEQUENCE</scope>
    <source>
        <strain evidence="10">BeijingLab</strain>
        <tissue evidence="10">Pupa</tissue>
    </source>
</reference>
<dbReference type="AlphaFoldDB" id="A0AAD7YA19"/>
<keyword evidence="4 8" id="KW-0378">Hydrolase</keyword>
<keyword evidence="11" id="KW-1185">Reference proteome</keyword>
<dbReference type="SUPFAM" id="SSF50494">
    <property type="entry name" value="Trypsin-like serine proteases"/>
    <property type="match status" value="1"/>
</dbReference>
<dbReference type="InterPro" id="IPR050430">
    <property type="entry name" value="Peptidase_S1"/>
</dbReference>